<dbReference type="Proteomes" id="UP001300692">
    <property type="component" value="Unassembled WGS sequence"/>
</dbReference>
<comment type="caution">
    <text evidence="1">The sequence shown here is derived from an EMBL/GenBank/DDBJ whole genome shotgun (WGS) entry which is preliminary data.</text>
</comment>
<reference evidence="1 2" key="1">
    <citation type="submission" date="2022-10" db="EMBL/GenBank/DDBJ databases">
        <title>Comparative genomics and taxonomic characterization of three novel marine species of genus Reichenbachiella exhibiting antioxidant and polysaccharide degradation activities.</title>
        <authorList>
            <person name="Muhammad N."/>
            <person name="Lee Y.-J."/>
            <person name="Ko J."/>
            <person name="Kim S.-G."/>
        </authorList>
    </citation>
    <scope>NUCLEOTIDE SEQUENCE [LARGE SCALE GENOMIC DNA]</scope>
    <source>
        <strain evidence="1 2">ABR2-5</strain>
    </source>
</reference>
<dbReference type="RefSeq" id="WP_264138933.1">
    <property type="nucleotide sequence ID" value="NZ_JAOYOD010000001.1"/>
</dbReference>
<dbReference type="PROSITE" id="PS51257">
    <property type="entry name" value="PROKAR_LIPOPROTEIN"/>
    <property type="match status" value="1"/>
</dbReference>
<keyword evidence="2" id="KW-1185">Reference proteome</keyword>
<protein>
    <recommendedName>
        <fullName evidence="3">Lipoprotein</fullName>
    </recommendedName>
</protein>
<accession>A0ABT3CWL7</accession>
<evidence type="ECO:0008006" key="3">
    <source>
        <dbReference type="Google" id="ProtNLM"/>
    </source>
</evidence>
<name>A0ABT3CWL7_9BACT</name>
<evidence type="ECO:0000313" key="2">
    <source>
        <dbReference type="Proteomes" id="UP001300692"/>
    </source>
</evidence>
<organism evidence="1 2">
    <name type="scientific">Reichenbachiella ulvae</name>
    <dbReference type="NCBI Taxonomy" id="2980104"/>
    <lineage>
        <taxon>Bacteria</taxon>
        <taxon>Pseudomonadati</taxon>
        <taxon>Bacteroidota</taxon>
        <taxon>Cytophagia</taxon>
        <taxon>Cytophagales</taxon>
        <taxon>Reichenbachiellaceae</taxon>
        <taxon>Reichenbachiella</taxon>
    </lineage>
</organism>
<sequence>MKPTILIAITGLIFLSCEKNKHVEPSLKELLQSKAWQATSYRFGENESIGELNESCNSINFGEEECRTCEHTLLDSLEVIFEGNLVHVNYYFTASSSQLGTLCAEVYQTDPVEKIKNVFGLYSLNGMTLNANFGDPFSAEKSIFKELYELPFDINSYSYDKVELGGQLYFEGEKLEYELILE</sequence>
<gene>
    <name evidence="1" type="ORF">N7U62_15605</name>
</gene>
<evidence type="ECO:0000313" key="1">
    <source>
        <dbReference type="EMBL" id="MCV9388106.1"/>
    </source>
</evidence>
<proteinExistence type="predicted"/>
<dbReference type="EMBL" id="JAOYOD010000001">
    <property type="protein sequence ID" value="MCV9388106.1"/>
    <property type="molecule type" value="Genomic_DNA"/>
</dbReference>